<keyword evidence="10" id="KW-0505">Motor protein</keyword>
<gene>
    <name evidence="11" type="ORF">TL16_g00228</name>
</gene>
<keyword evidence="3" id="KW-0813">Transport</keyword>
<evidence type="ECO:0000313" key="11">
    <source>
        <dbReference type="EMBL" id="GMH48144.1"/>
    </source>
</evidence>
<dbReference type="SMART" id="SM01375">
    <property type="entry name" value="Dynein_light"/>
    <property type="match status" value="1"/>
</dbReference>
<evidence type="ECO:0000256" key="9">
    <source>
        <dbReference type="ARBA" id="ARBA00023242"/>
    </source>
</evidence>
<organism evidence="11 12">
    <name type="scientific">Triparma laevis f. inornata</name>
    <dbReference type="NCBI Taxonomy" id="1714386"/>
    <lineage>
        <taxon>Eukaryota</taxon>
        <taxon>Sar</taxon>
        <taxon>Stramenopiles</taxon>
        <taxon>Ochrophyta</taxon>
        <taxon>Bolidophyceae</taxon>
        <taxon>Parmales</taxon>
        <taxon>Triparmaceae</taxon>
        <taxon>Triparma</taxon>
    </lineage>
</organism>
<dbReference type="Pfam" id="PF01221">
    <property type="entry name" value="Dynein_light"/>
    <property type="match status" value="1"/>
</dbReference>
<keyword evidence="6" id="KW-0509">mRNA transport</keyword>
<comment type="subcellular location">
    <subcellularLocation>
        <location evidence="2 10">Cytoplasm</location>
        <location evidence="2 10">Cytoskeleton</location>
    </subcellularLocation>
    <subcellularLocation>
        <location evidence="1">Nucleus</location>
    </subcellularLocation>
</comment>
<dbReference type="GO" id="GO:0005874">
    <property type="term" value="C:microtubule"/>
    <property type="evidence" value="ECO:0007669"/>
    <property type="project" value="UniProtKB-KW"/>
</dbReference>
<dbReference type="GO" id="GO:0005868">
    <property type="term" value="C:cytoplasmic dynein complex"/>
    <property type="evidence" value="ECO:0007669"/>
    <property type="project" value="TreeGrafter"/>
</dbReference>
<evidence type="ECO:0000256" key="4">
    <source>
        <dbReference type="ARBA" id="ARBA00022490"/>
    </source>
</evidence>
<sequence>MSARPVVKSSTMTAEMQDAAIEVALEAIRSNNTEMEIAASIRKQFEQMFPSVWHCFVGRNFGSHVTHEATKHIYFYIGQTGVCLFATA</sequence>
<dbReference type="PANTHER" id="PTHR11886:SF35">
    <property type="entry name" value="DYNEIN LIGHT CHAIN"/>
    <property type="match status" value="1"/>
</dbReference>
<keyword evidence="9" id="KW-0539">Nucleus</keyword>
<dbReference type="GO" id="GO:0005634">
    <property type="term" value="C:nucleus"/>
    <property type="evidence" value="ECO:0007669"/>
    <property type="project" value="UniProtKB-SubCell"/>
</dbReference>
<name>A0A9W6ZCQ0_9STRA</name>
<dbReference type="InterPro" id="IPR037177">
    <property type="entry name" value="DLC_sf"/>
</dbReference>
<evidence type="ECO:0000256" key="5">
    <source>
        <dbReference type="ARBA" id="ARBA00022701"/>
    </source>
</evidence>
<dbReference type="PANTHER" id="PTHR11886">
    <property type="entry name" value="DYNEIN LIGHT CHAIN"/>
    <property type="match status" value="1"/>
</dbReference>
<evidence type="ECO:0000256" key="1">
    <source>
        <dbReference type="ARBA" id="ARBA00004123"/>
    </source>
</evidence>
<dbReference type="Proteomes" id="UP001162640">
    <property type="component" value="Unassembled WGS sequence"/>
</dbReference>
<keyword evidence="8 10" id="KW-0206">Cytoskeleton</keyword>
<protein>
    <recommendedName>
        <fullName evidence="10">Dynein light chain</fullName>
    </recommendedName>
</protein>
<comment type="similarity">
    <text evidence="10">Belongs to the dynein light chain family.</text>
</comment>
<evidence type="ECO:0000313" key="12">
    <source>
        <dbReference type="Proteomes" id="UP001162640"/>
    </source>
</evidence>
<comment type="caution">
    <text evidence="11">The sequence shown here is derived from an EMBL/GenBank/DDBJ whole genome shotgun (WGS) entry which is preliminary data.</text>
</comment>
<accession>A0A9W6ZCQ0</accession>
<reference evidence="12" key="1">
    <citation type="journal article" date="2023" name="Commun. Biol.">
        <title>Genome analysis of Parmales, the sister group of diatoms, reveals the evolutionary specialization of diatoms from phago-mixotrophs to photoautotrophs.</title>
        <authorList>
            <person name="Ban H."/>
            <person name="Sato S."/>
            <person name="Yoshikawa S."/>
            <person name="Yamada K."/>
            <person name="Nakamura Y."/>
            <person name="Ichinomiya M."/>
            <person name="Sato N."/>
            <person name="Blanc-Mathieu R."/>
            <person name="Endo H."/>
            <person name="Kuwata A."/>
            <person name="Ogata H."/>
        </authorList>
    </citation>
    <scope>NUCLEOTIDE SEQUENCE [LARGE SCALE GENOMIC DNA]</scope>
</reference>
<evidence type="ECO:0000256" key="10">
    <source>
        <dbReference type="RuleBase" id="RU365010"/>
    </source>
</evidence>
<evidence type="ECO:0000256" key="2">
    <source>
        <dbReference type="ARBA" id="ARBA00004245"/>
    </source>
</evidence>
<dbReference type="GO" id="GO:0045505">
    <property type="term" value="F:dynein intermediate chain binding"/>
    <property type="evidence" value="ECO:0007669"/>
    <property type="project" value="TreeGrafter"/>
</dbReference>
<dbReference type="GO" id="GO:0015031">
    <property type="term" value="P:protein transport"/>
    <property type="evidence" value="ECO:0007669"/>
    <property type="project" value="UniProtKB-KW"/>
</dbReference>
<keyword evidence="5 10" id="KW-0493">Microtubule</keyword>
<evidence type="ECO:0000256" key="8">
    <source>
        <dbReference type="ARBA" id="ARBA00023212"/>
    </source>
</evidence>
<dbReference type="SUPFAM" id="SSF54648">
    <property type="entry name" value="DLC"/>
    <property type="match status" value="1"/>
</dbReference>
<dbReference type="InterPro" id="IPR001372">
    <property type="entry name" value="Dynein_light_chain_typ-1/2"/>
</dbReference>
<keyword evidence="4 10" id="KW-0963">Cytoplasm</keyword>
<dbReference type="CDD" id="cd21452">
    <property type="entry name" value="DLC-like_DYNLL1_DYNLL2"/>
    <property type="match status" value="1"/>
</dbReference>
<dbReference type="GO" id="GO:0007017">
    <property type="term" value="P:microtubule-based process"/>
    <property type="evidence" value="ECO:0007669"/>
    <property type="project" value="InterPro"/>
</dbReference>
<dbReference type="FunFam" id="3.30.740.10:FF:000005">
    <property type="entry name" value="Dynein light chain"/>
    <property type="match status" value="1"/>
</dbReference>
<proteinExistence type="inferred from homology"/>
<evidence type="ECO:0000256" key="7">
    <source>
        <dbReference type="ARBA" id="ARBA00022927"/>
    </source>
</evidence>
<keyword evidence="10" id="KW-0243">Dynein</keyword>
<dbReference type="EMBL" id="BLQM01000003">
    <property type="protein sequence ID" value="GMH48144.1"/>
    <property type="molecule type" value="Genomic_DNA"/>
</dbReference>
<dbReference type="AlphaFoldDB" id="A0A9W6ZCQ0"/>
<evidence type="ECO:0000256" key="3">
    <source>
        <dbReference type="ARBA" id="ARBA00022448"/>
    </source>
</evidence>
<dbReference type="Gene3D" id="3.30.740.10">
    <property type="entry name" value="Protein Inhibitor Of Neuronal Nitric Oxide Synthase"/>
    <property type="match status" value="1"/>
</dbReference>
<keyword evidence="7" id="KW-0653">Protein transport</keyword>
<dbReference type="GO" id="GO:0051028">
    <property type="term" value="P:mRNA transport"/>
    <property type="evidence" value="ECO:0007669"/>
    <property type="project" value="UniProtKB-KW"/>
</dbReference>
<evidence type="ECO:0000256" key="6">
    <source>
        <dbReference type="ARBA" id="ARBA00022816"/>
    </source>
</evidence>